<dbReference type="EMBL" id="WTYW01000003">
    <property type="protein sequence ID" value="MXO86630.1"/>
    <property type="molecule type" value="Genomic_DNA"/>
</dbReference>
<sequence>MGEYEPNDSRNVTQNPNRSGSGIEPERTGPKEDEVRRKAQQDAQEKERREQTRQAEQSDYDQTQTNEPQAIKNDVGVSRPVYDQYEVNQPGSINGEAQSDTQPMQQQQQQSGDKSREPMTENGPAQSGYGNSRDADGREEQDEVKKTPSGYTQMQQQKQQGRQAPGDRRDPQSASPPQVSHDMPDEERAIPGEISSQPDKRAIADANPVIMDEEE</sequence>
<protein>
    <submittedName>
        <fullName evidence="2">Uncharacterized protein</fullName>
    </submittedName>
</protein>
<comment type="caution">
    <text evidence="2">The sequence shown here is derived from an EMBL/GenBank/DDBJ whole genome shotgun (WGS) entry which is preliminary data.</text>
</comment>
<keyword evidence="3" id="KW-1185">Reference proteome</keyword>
<gene>
    <name evidence="2" type="ORF">GRI38_11400</name>
</gene>
<feature type="compositionally biased region" description="Low complexity" evidence="1">
    <location>
        <begin position="153"/>
        <end position="163"/>
    </location>
</feature>
<accession>A0A844ZI16</accession>
<feature type="compositionally biased region" description="Polar residues" evidence="1">
    <location>
        <begin position="9"/>
        <end position="20"/>
    </location>
</feature>
<reference evidence="2 3" key="1">
    <citation type="submission" date="2019-12" db="EMBL/GenBank/DDBJ databases">
        <title>Genomic-based taxomic classification of the family Erythrobacteraceae.</title>
        <authorList>
            <person name="Xu L."/>
        </authorList>
    </citation>
    <scope>NUCLEOTIDE SEQUENCE [LARGE SCALE GENOMIC DNA]</scope>
    <source>
        <strain evidence="2 3">MCCC 1A09962</strain>
    </source>
</reference>
<proteinExistence type="predicted"/>
<feature type="compositionally biased region" description="Polar residues" evidence="1">
    <location>
        <begin position="86"/>
        <end position="104"/>
    </location>
</feature>
<feature type="compositionally biased region" description="Polar residues" evidence="1">
    <location>
        <begin position="54"/>
        <end position="68"/>
    </location>
</feature>
<organism evidence="2 3">
    <name type="scientific">Parapontixanthobacter aurantiacus</name>
    <dbReference type="NCBI Taxonomy" id="1463599"/>
    <lineage>
        <taxon>Bacteria</taxon>
        <taxon>Pseudomonadati</taxon>
        <taxon>Pseudomonadota</taxon>
        <taxon>Alphaproteobacteria</taxon>
        <taxon>Sphingomonadales</taxon>
        <taxon>Erythrobacteraceae</taxon>
        <taxon>Parapontixanthobacter</taxon>
    </lineage>
</organism>
<feature type="region of interest" description="Disordered" evidence="1">
    <location>
        <begin position="1"/>
        <end position="215"/>
    </location>
</feature>
<dbReference type="Proteomes" id="UP000433104">
    <property type="component" value="Unassembled WGS sequence"/>
</dbReference>
<evidence type="ECO:0000256" key="1">
    <source>
        <dbReference type="SAM" id="MobiDB-lite"/>
    </source>
</evidence>
<dbReference type="OrthoDB" id="7410755at2"/>
<name>A0A844ZI16_9SPHN</name>
<feature type="compositionally biased region" description="Basic and acidic residues" evidence="1">
    <location>
        <begin position="133"/>
        <end position="146"/>
    </location>
</feature>
<dbReference type="AlphaFoldDB" id="A0A844ZI16"/>
<feature type="compositionally biased region" description="Basic and acidic residues" evidence="1">
    <location>
        <begin position="24"/>
        <end position="53"/>
    </location>
</feature>
<evidence type="ECO:0000313" key="3">
    <source>
        <dbReference type="Proteomes" id="UP000433104"/>
    </source>
</evidence>
<dbReference type="RefSeq" id="WP_160683932.1">
    <property type="nucleotide sequence ID" value="NZ_WTYW01000003.1"/>
</dbReference>
<evidence type="ECO:0000313" key="2">
    <source>
        <dbReference type="EMBL" id="MXO86630.1"/>
    </source>
</evidence>